<sequence length="454" mass="46542">MLLTGLMTLAPTTLAPAEALSGVNLPITVPLSGLQAAANAHAPSELARVEQTQSFLGGLLSVGLAGTVTRAGQVSVQPDGDALLVSLPIQAAFRATPSGVGAGLARDFGGAATIRLRLTPYLTPNWEAGVKVSSDYAWTDPLSVELGQGIKISVRSLVDSQIRAQLGKVSAQIEAAVRGGANLRGRATDLWATVQRPWQLPLAGPAYALVKPVEVRAAPFALTEGALKTTLGATFDLRAALGQPPAVTPAPLPTLKVGDMPPSGAELSVPVALPFPELSRLASQYAAKEKLTLDVPPHPTVQVLGVTLKAAGTKVKAAVKVQISGPLGLRVGATVDVAGVPTLDAGGQSLSLKNVTVQTRREGLTGRVIGWLADARAQAYLTRAAHVDLSGRLAQARAEAQSRLPYSPTAGLTVSGEVGQLALTSLTVTPTALNVTAKASGKLSVVVEADKLKP</sequence>
<dbReference type="Proteomes" id="UP001458946">
    <property type="component" value="Unassembled WGS sequence"/>
</dbReference>
<reference evidence="1 2" key="1">
    <citation type="submission" date="2024-02" db="EMBL/GenBank/DDBJ databases">
        <title>Deinococcus xinjiangensis NBRC 107630.</title>
        <authorList>
            <person name="Ichikawa N."/>
            <person name="Katano-Makiyama Y."/>
            <person name="Hidaka K."/>
        </authorList>
    </citation>
    <scope>NUCLEOTIDE SEQUENCE [LARGE SCALE GENOMIC DNA]</scope>
    <source>
        <strain evidence="1 2">NBRC 107630</strain>
    </source>
</reference>
<keyword evidence="2" id="KW-1185">Reference proteome</keyword>
<protein>
    <recommendedName>
        <fullName evidence="3">DUF4403 family protein</fullName>
    </recommendedName>
</protein>
<evidence type="ECO:0008006" key="3">
    <source>
        <dbReference type="Google" id="ProtNLM"/>
    </source>
</evidence>
<evidence type="ECO:0000313" key="2">
    <source>
        <dbReference type="Proteomes" id="UP001458946"/>
    </source>
</evidence>
<name>A0ABP9VAE8_9DEIO</name>
<proteinExistence type="predicted"/>
<gene>
    <name evidence="1" type="ORF">Dxin01_01956</name>
</gene>
<comment type="caution">
    <text evidence="1">The sequence shown here is derived from an EMBL/GenBank/DDBJ whole genome shotgun (WGS) entry which is preliminary data.</text>
</comment>
<organism evidence="1 2">
    <name type="scientific">Deinococcus xinjiangensis</name>
    <dbReference type="NCBI Taxonomy" id="457454"/>
    <lineage>
        <taxon>Bacteria</taxon>
        <taxon>Thermotogati</taxon>
        <taxon>Deinococcota</taxon>
        <taxon>Deinococci</taxon>
        <taxon>Deinococcales</taxon>
        <taxon>Deinococcaceae</taxon>
        <taxon>Deinococcus</taxon>
    </lineage>
</organism>
<accession>A0ABP9VAE8</accession>
<dbReference type="EMBL" id="BAABRN010000019">
    <property type="protein sequence ID" value="GAA5502217.1"/>
    <property type="molecule type" value="Genomic_DNA"/>
</dbReference>
<dbReference type="Pfam" id="PF14356">
    <property type="entry name" value="DUF4403"/>
    <property type="match status" value="1"/>
</dbReference>
<evidence type="ECO:0000313" key="1">
    <source>
        <dbReference type="EMBL" id="GAA5502217.1"/>
    </source>
</evidence>
<dbReference type="InterPro" id="IPR025515">
    <property type="entry name" value="DUF4403"/>
</dbReference>